<keyword evidence="10" id="KW-1185">Reference proteome</keyword>
<dbReference type="Proteomes" id="UP000298460">
    <property type="component" value="Unassembled WGS sequence"/>
</dbReference>
<feature type="transmembrane region" description="Helical" evidence="7">
    <location>
        <begin position="7"/>
        <end position="28"/>
    </location>
</feature>
<dbReference type="SUPFAM" id="SSF103481">
    <property type="entry name" value="Multidrug resistance efflux transporter EmrE"/>
    <property type="match status" value="2"/>
</dbReference>
<dbReference type="RefSeq" id="WP_135546264.1">
    <property type="nucleotide sequence ID" value="NZ_SPQQ01000003.1"/>
</dbReference>
<protein>
    <submittedName>
        <fullName evidence="9">EamA/RhaT family transporter</fullName>
    </submittedName>
</protein>
<dbReference type="Pfam" id="PF00892">
    <property type="entry name" value="EamA"/>
    <property type="match status" value="2"/>
</dbReference>
<feature type="transmembrane region" description="Helical" evidence="7">
    <location>
        <begin position="255"/>
        <end position="273"/>
    </location>
</feature>
<evidence type="ECO:0000256" key="5">
    <source>
        <dbReference type="ARBA" id="ARBA00022989"/>
    </source>
</evidence>
<evidence type="ECO:0000256" key="2">
    <source>
        <dbReference type="ARBA" id="ARBA00007362"/>
    </source>
</evidence>
<dbReference type="AlphaFoldDB" id="A0A4Z0R7N7"/>
<feature type="transmembrane region" description="Helical" evidence="7">
    <location>
        <begin position="40"/>
        <end position="61"/>
    </location>
</feature>
<feature type="transmembrane region" description="Helical" evidence="7">
    <location>
        <begin position="73"/>
        <end position="94"/>
    </location>
</feature>
<proteinExistence type="inferred from homology"/>
<organism evidence="9 10">
    <name type="scientific">Desulfosporosinus fructosivorans</name>
    <dbReference type="NCBI Taxonomy" id="2018669"/>
    <lineage>
        <taxon>Bacteria</taxon>
        <taxon>Bacillati</taxon>
        <taxon>Bacillota</taxon>
        <taxon>Clostridia</taxon>
        <taxon>Eubacteriales</taxon>
        <taxon>Desulfitobacteriaceae</taxon>
        <taxon>Desulfosporosinus</taxon>
    </lineage>
</organism>
<dbReference type="InterPro" id="IPR050638">
    <property type="entry name" value="AA-Vitamin_Transporters"/>
</dbReference>
<reference evidence="9 10" key="1">
    <citation type="submission" date="2019-03" db="EMBL/GenBank/DDBJ databases">
        <title>Draft Genome Sequence of Desulfosporosinus fructosivorans Strain 63.6F, Isolated from Marine Sediment in the Baltic Sea.</title>
        <authorList>
            <person name="Hausmann B."/>
            <person name="Vandieken V."/>
            <person name="Pjevac P."/>
            <person name="Schreck K."/>
            <person name="Herbold C.W."/>
            <person name="Loy A."/>
        </authorList>
    </citation>
    <scope>NUCLEOTIDE SEQUENCE [LARGE SCALE GENOMIC DNA]</scope>
    <source>
        <strain evidence="9 10">63.6F</strain>
    </source>
</reference>
<dbReference type="InterPro" id="IPR037185">
    <property type="entry name" value="EmrE-like"/>
</dbReference>
<feature type="transmembrane region" description="Helical" evidence="7">
    <location>
        <begin position="128"/>
        <end position="148"/>
    </location>
</feature>
<feature type="domain" description="EamA" evidence="8">
    <location>
        <begin position="11"/>
        <end position="142"/>
    </location>
</feature>
<evidence type="ECO:0000313" key="10">
    <source>
        <dbReference type="Proteomes" id="UP000298460"/>
    </source>
</evidence>
<feature type="transmembrane region" description="Helical" evidence="7">
    <location>
        <begin position="279"/>
        <end position="300"/>
    </location>
</feature>
<comment type="subcellular location">
    <subcellularLocation>
        <location evidence="1">Cell membrane</location>
        <topology evidence="1">Multi-pass membrane protein</topology>
    </subcellularLocation>
</comment>
<gene>
    <name evidence="9" type="ORF">E4K67_10010</name>
</gene>
<feature type="transmembrane region" description="Helical" evidence="7">
    <location>
        <begin position="154"/>
        <end position="174"/>
    </location>
</feature>
<dbReference type="Gene3D" id="1.10.3730.20">
    <property type="match status" value="1"/>
</dbReference>
<dbReference type="PANTHER" id="PTHR32322">
    <property type="entry name" value="INNER MEMBRANE TRANSPORTER"/>
    <property type="match status" value="1"/>
</dbReference>
<evidence type="ECO:0000256" key="6">
    <source>
        <dbReference type="ARBA" id="ARBA00023136"/>
    </source>
</evidence>
<evidence type="ECO:0000256" key="1">
    <source>
        <dbReference type="ARBA" id="ARBA00004651"/>
    </source>
</evidence>
<dbReference type="OrthoDB" id="37139at2"/>
<dbReference type="EMBL" id="SPQQ01000003">
    <property type="protein sequence ID" value="TGE38289.1"/>
    <property type="molecule type" value="Genomic_DNA"/>
</dbReference>
<feature type="transmembrane region" description="Helical" evidence="7">
    <location>
        <begin position="100"/>
        <end position="119"/>
    </location>
</feature>
<keyword evidence="4 7" id="KW-0812">Transmembrane</keyword>
<keyword evidence="3" id="KW-1003">Cell membrane</keyword>
<sequence length="311" mass="33370">MSSKVSSGLPVFAGIGMAVIWGFSFLFTKETLDHTFPLQLLGFRFGAAAILLTVLKLTGLIRINLKGKPTSSLLLLALFQPGLYFIGETWGVKWTSASEAGMVIALVPVAIATMAAIFLKEKLNPKQILSIAASVLGVLVIVSTQGKLQFGEHLWGILALLLAVLAAGAYSILARHSSKKFTPLEITFVMMWAGTLIFNGLGIGQSFFEGSLAAYLRPLQLSSVLWAIFYLSAISSVLAFFLSNYMFAALPASQSAPIFNLITVVAVFSGVVFRGEQFSWIHAVGITLIILGVWGTNVFGRTAMPPLMESA</sequence>
<comment type="caution">
    <text evidence="9">The sequence shown here is derived from an EMBL/GenBank/DDBJ whole genome shotgun (WGS) entry which is preliminary data.</text>
</comment>
<evidence type="ECO:0000256" key="7">
    <source>
        <dbReference type="SAM" id="Phobius"/>
    </source>
</evidence>
<dbReference type="PANTHER" id="PTHR32322:SF18">
    <property type="entry name" value="S-ADENOSYLMETHIONINE_S-ADENOSYLHOMOCYSTEINE TRANSPORTER"/>
    <property type="match status" value="1"/>
</dbReference>
<feature type="domain" description="EamA" evidence="8">
    <location>
        <begin position="154"/>
        <end position="297"/>
    </location>
</feature>
<comment type="similarity">
    <text evidence="2">Belongs to the EamA transporter family.</text>
</comment>
<feature type="transmembrane region" description="Helical" evidence="7">
    <location>
        <begin position="224"/>
        <end position="243"/>
    </location>
</feature>
<evidence type="ECO:0000256" key="3">
    <source>
        <dbReference type="ARBA" id="ARBA00022475"/>
    </source>
</evidence>
<dbReference type="GO" id="GO:0005886">
    <property type="term" value="C:plasma membrane"/>
    <property type="evidence" value="ECO:0007669"/>
    <property type="project" value="UniProtKB-SubCell"/>
</dbReference>
<dbReference type="InterPro" id="IPR000620">
    <property type="entry name" value="EamA_dom"/>
</dbReference>
<feature type="transmembrane region" description="Helical" evidence="7">
    <location>
        <begin position="186"/>
        <end position="204"/>
    </location>
</feature>
<keyword evidence="6 7" id="KW-0472">Membrane</keyword>
<evidence type="ECO:0000259" key="8">
    <source>
        <dbReference type="Pfam" id="PF00892"/>
    </source>
</evidence>
<accession>A0A4Z0R7N7</accession>
<evidence type="ECO:0000256" key="4">
    <source>
        <dbReference type="ARBA" id="ARBA00022692"/>
    </source>
</evidence>
<evidence type="ECO:0000313" key="9">
    <source>
        <dbReference type="EMBL" id="TGE38289.1"/>
    </source>
</evidence>
<name>A0A4Z0R7N7_9FIRM</name>
<keyword evidence="5 7" id="KW-1133">Transmembrane helix</keyword>